<dbReference type="InterPro" id="IPR037398">
    <property type="entry name" value="Glyco_hydro_64_fam"/>
</dbReference>
<evidence type="ECO:0000313" key="2">
    <source>
        <dbReference type="Proteomes" id="UP000078468"/>
    </source>
</evidence>
<dbReference type="PANTHER" id="PTHR38165">
    <property type="match status" value="1"/>
</dbReference>
<dbReference type="Proteomes" id="UP000078468">
    <property type="component" value="Chromosome"/>
</dbReference>
<reference evidence="1 2" key="1">
    <citation type="submission" date="2016-05" db="EMBL/GenBank/DDBJ databases">
        <title>Non-Contiguous Finished Genome Sequence of Streptomyces parvulus 2297 Integrated Site-Specifically with Actinophage R4.</title>
        <authorList>
            <person name="Nishizawa T."/>
            <person name="Miura T."/>
            <person name="Harada C."/>
            <person name="Guo Y."/>
            <person name="Narisawa K."/>
            <person name="Ohta H."/>
            <person name="Takahashi H."/>
            <person name="Shirai M."/>
        </authorList>
    </citation>
    <scope>NUCLEOTIDE SEQUENCE [LARGE SCALE GENOMIC DNA]</scope>
    <source>
        <strain evidence="1 2">2297</strain>
    </source>
</reference>
<gene>
    <name evidence="1" type="ORF">Spa2297_01045</name>
</gene>
<proteinExistence type="predicted"/>
<dbReference type="GeneID" id="91303450"/>
<dbReference type="PANTHER" id="PTHR38165:SF1">
    <property type="entry name" value="GLUCANASE B"/>
    <property type="match status" value="1"/>
</dbReference>
<dbReference type="InterPro" id="IPR006311">
    <property type="entry name" value="TAT_signal"/>
</dbReference>
<dbReference type="InterPro" id="IPR037176">
    <property type="entry name" value="Osmotin/thaumatin-like_sf"/>
</dbReference>
<dbReference type="AlphaFoldDB" id="A0A191USK6"/>
<dbReference type="PROSITE" id="PS51318">
    <property type="entry name" value="TAT"/>
    <property type="match status" value="1"/>
</dbReference>
<dbReference type="Pfam" id="PF16483">
    <property type="entry name" value="Glyco_hydro_64"/>
    <property type="match status" value="1"/>
</dbReference>
<dbReference type="Gene3D" id="2.60.110.10">
    <property type="entry name" value="Thaumatin"/>
    <property type="match status" value="1"/>
</dbReference>
<dbReference type="GO" id="GO:0016787">
    <property type="term" value="F:hydrolase activity"/>
    <property type="evidence" value="ECO:0007669"/>
    <property type="project" value="UniProtKB-KW"/>
</dbReference>
<organism evidence="1 2">
    <name type="scientific">Streptomyces parvulus</name>
    <dbReference type="NCBI Taxonomy" id="146923"/>
    <lineage>
        <taxon>Bacteria</taxon>
        <taxon>Bacillati</taxon>
        <taxon>Actinomycetota</taxon>
        <taxon>Actinomycetes</taxon>
        <taxon>Kitasatosporales</taxon>
        <taxon>Streptomycetaceae</taxon>
        <taxon>Streptomyces</taxon>
    </lineage>
</organism>
<protein>
    <submittedName>
        <fullName evidence="1">Sugar hydrolase</fullName>
    </submittedName>
</protein>
<dbReference type="InterPro" id="IPR032477">
    <property type="entry name" value="Glyco_hydro_64"/>
</dbReference>
<dbReference type="PROSITE" id="PS52006">
    <property type="entry name" value="GH64"/>
    <property type="match status" value="1"/>
</dbReference>
<name>A0A191USK6_9ACTN</name>
<sequence>MLSRLRRRLLAVATAAGLAGTLLTFGASPPADAAGSAVPATIPLKITNNSSRGEAVHIYNLGTSLTTGQQGWADANGTFHAWPAGGNPPTPAPDASIPGPAAGQTKTIRIPKLSGRIYFSYGQKLDFRLTTGGLVQPAVQNPSDPNRNILFNWSEYTLNDAGIWLNSTQVDMFSAPYTVGVQRGDGSVISAGKLKAGGYNAVFNALRAQSGWGGLIQTRPDGTVLRALSPLYGLETGALPASVLNDYINRVWQKYATSTLTVTPFGDQPNTKYFGRVSGNVMNFTNGSGAVVTSFQKPDASSVFGCHRLLDAPNDLVRGPISRTLCAGFNRSTLLSNPNQPDPSAANFYKDSVTNHYARIIHDRMADGKAYAFAFDDVGNHESLVHDGNPAQAQLTLDPLN</sequence>
<dbReference type="Gene3D" id="3.30.920.50">
    <property type="entry name" value="Beta-1,3-glucanase, C-terminal domain"/>
    <property type="match status" value="1"/>
</dbReference>
<dbReference type="EMBL" id="CP015866">
    <property type="protein sequence ID" value="ANJ05685.1"/>
    <property type="molecule type" value="Genomic_DNA"/>
</dbReference>
<dbReference type="RefSeq" id="WP_064726062.1">
    <property type="nucleotide sequence ID" value="NZ_BMRX01000031.1"/>
</dbReference>
<dbReference type="InterPro" id="IPR042517">
    <property type="entry name" value="Glyco_hydro_64_N_2"/>
</dbReference>
<accession>A0A191USK6</accession>
<evidence type="ECO:0000313" key="1">
    <source>
        <dbReference type="EMBL" id="ANJ05685.1"/>
    </source>
</evidence>
<keyword evidence="1" id="KW-0378">Hydrolase</keyword>
<dbReference type="CDD" id="cd09216">
    <property type="entry name" value="GH64-LPHase-like"/>
    <property type="match status" value="1"/>
</dbReference>
<dbReference type="KEGG" id="spav:Spa2297_01045"/>